<reference evidence="1 2" key="1">
    <citation type="journal article" date="2016" name="Nat. Commun.">
        <title>Thousands of microbial genomes shed light on interconnected biogeochemical processes in an aquifer system.</title>
        <authorList>
            <person name="Anantharaman K."/>
            <person name="Brown C.T."/>
            <person name="Hug L.A."/>
            <person name="Sharon I."/>
            <person name="Castelle C.J."/>
            <person name="Probst A.J."/>
            <person name="Thomas B.C."/>
            <person name="Singh A."/>
            <person name="Wilkins M.J."/>
            <person name="Karaoz U."/>
            <person name="Brodie E.L."/>
            <person name="Williams K.H."/>
            <person name="Hubbard S.S."/>
            <person name="Banfield J.F."/>
        </authorList>
    </citation>
    <scope>NUCLEOTIDE SEQUENCE [LARGE SCALE GENOMIC DNA]</scope>
</reference>
<comment type="caution">
    <text evidence="1">The sequence shown here is derived from an EMBL/GenBank/DDBJ whole genome shotgun (WGS) entry which is preliminary data.</text>
</comment>
<name>A0A1F6FTJ7_9BACT</name>
<proteinExistence type="predicted"/>
<protein>
    <submittedName>
        <fullName evidence="1">Uncharacterized protein</fullName>
    </submittedName>
</protein>
<evidence type="ECO:0000313" key="1">
    <source>
        <dbReference type="EMBL" id="OGG89183.1"/>
    </source>
</evidence>
<dbReference type="AlphaFoldDB" id="A0A1F6FTJ7"/>
<dbReference type="EMBL" id="MFMT01000005">
    <property type="protein sequence ID" value="OGG89183.1"/>
    <property type="molecule type" value="Genomic_DNA"/>
</dbReference>
<organism evidence="1 2">
    <name type="scientific">Candidatus Kaiserbacteria bacterium RIFOXYD1_FULL_42_15</name>
    <dbReference type="NCBI Taxonomy" id="1798532"/>
    <lineage>
        <taxon>Bacteria</taxon>
        <taxon>Candidatus Kaiseribacteriota</taxon>
    </lineage>
</organism>
<dbReference type="Proteomes" id="UP000179230">
    <property type="component" value="Unassembled WGS sequence"/>
</dbReference>
<sequence length="61" mass="6026">MTVTGGSQSFPITAPGLTANGATVPLTNAQNFTITCTPAPADGPPVSSSITVEVIPVAQEV</sequence>
<accession>A0A1F6FTJ7</accession>
<evidence type="ECO:0000313" key="2">
    <source>
        <dbReference type="Proteomes" id="UP000179230"/>
    </source>
</evidence>
<gene>
    <name evidence="1" type="ORF">A2592_00600</name>
</gene>